<feature type="chain" id="PRO_5040198952" description="peptidylprolyl isomerase" evidence="5">
    <location>
        <begin position="17"/>
        <end position="285"/>
    </location>
</feature>
<dbReference type="GO" id="GO:0051879">
    <property type="term" value="F:Hsp90 protein binding"/>
    <property type="evidence" value="ECO:0007669"/>
    <property type="project" value="TreeGrafter"/>
</dbReference>
<evidence type="ECO:0000256" key="2">
    <source>
        <dbReference type="ARBA" id="ARBA00022803"/>
    </source>
</evidence>
<keyword evidence="8" id="KW-1185">Reference proteome</keyword>
<dbReference type="InterPro" id="IPR001179">
    <property type="entry name" value="PPIase_FKBP_dom"/>
</dbReference>
<name>A0A9N8HIQ7_9STRA</name>
<keyword evidence="4" id="KW-0812">Transmembrane</keyword>
<proteinExistence type="predicted"/>
<evidence type="ECO:0000256" key="4">
    <source>
        <dbReference type="SAM" id="Phobius"/>
    </source>
</evidence>
<dbReference type="InterPro" id="IPR042282">
    <property type="entry name" value="FKBP6/shu"/>
</dbReference>
<reference evidence="7" key="1">
    <citation type="submission" date="2020-06" db="EMBL/GenBank/DDBJ databases">
        <authorList>
            <consortium name="Plant Systems Biology data submission"/>
        </authorList>
    </citation>
    <scope>NUCLEOTIDE SEQUENCE</scope>
    <source>
        <strain evidence="7">D6</strain>
    </source>
</reference>
<keyword evidence="2" id="KW-0802">TPR repeat</keyword>
<keyword evidence="5" id="KW-0732">Signal</keyword>
<dbReference type="GO" id="GO:0007283">
    <property type="term" value="P:spermatogenesis"/>
    <property type="evidence" value="ECO:0007669"/>
    <property type="project" value="TreeGrafter"/>
</dbReference>
<comment type="caution">
    <text evidence="7">The sequence shown here is derived from an EMBL/GenBank/DDBJ whole genome shotgun (WGS) entry which is preliminary data.</text>
</comment>
<dbReference type="PANTHER" id="PTHR46674">
    <property type="entry name" value="INACTIVE PEPTIDYL-PROLYL CIS-TRANS ISOMERASE FKBP6"/>
    <property type="match status" value="1"/>
</dbReference>
<evidence type="ECO:0000256" key="3">
    <source>
        <dbReference type="PROSITE-ProRule" id="PRU00277"/>
    </source>
</evidence>
<dbReference type="SUPFAM" id="SSF54534">
    <property type="entry name" value="FKBP-like"/>
    <property type="match status" value="1"/>
</dbReference>
<keyword evidence="4" id="KW-0472">Membrane</keyword>
<comment type="catalytic activity">
    <reaction evidence="3">
        <text>[protein]-peptidylproline (omega=180) = [protein]-peptidylproline (omega=0)</text>
        <dbReference type="Rhea" id="RHEA:16237"/>
        <dbReference type="Rhea" id="RHEA-COMP:10747"/>
        <dbReference type="Rhea" id="RHEA-COMP:10748"/>
        <dbReference type="ChEBI" id="CHEBI:83833"/>
        <dbReference type="ChEBI" id="CHEBI:83834"/>
        <dbReference type="EC" id="5.2.1.8"/>
    </reaction>
</comment>
<evidence type="ECO:0000256" key="1">
    <source>
        <dbReference type="ARBA" id="ARBA00022737"/>
    </source>
</evidence>
<evidence type="ECO:0000259" key="6">
    <source>
        <dbReference type="PROSITE" id="PS50059"/>
    </source>
</evidence>
<keyword evidence="3" id="KW-0697">Rotamase</keyword>
<dbReference type="Proteomes" id="UP001153069">
    <property type="component" value="Unassembled WGS sequence"/>
</dbReference>
<feature type="signal peptide" evidence="5">
    <location>
        <begin position="1"/>
        <end position="16"/>
    </location>
</feature>
<dbReference type="AlphaFoldDB" id="A0A9N8HIQ7"/>
<organism evidence="7 8">
    <name type="scientific">Seminavis robusta</name>
    <dbReference type="NCBI Taxonomy" id="568900"/>
    <lineage>
        <taxon>Eukaryota</taxon>
        <taxon>Sar</taxon>
        <taxon>Stramenopiles</taxon>
        <taxon>Ochrophyta</taxon>
        <taxon>Bacillariophyta</taxon>
        <taxon>Bacillariophyceae</taxon>
        <taxon>Bacillariophycidae</taxon>
        <taxon>Naviculales</taxon>
        <taxon>Naviculaceae</taxon>
        <taxon>Seminavis</taxon>
    </lineage>
</organism>
<protein>
    <recommendedName>
        <fullName evidence="3">peptidylprolyl isomerase</fullName>
        <ecNumber evidence="3">5.2.1.8</ecNumber>
    </recommendedName>
</protein>
<dbReference type="PROSITE" id="PS50059">
    <property type="entry name" value="FKBP_PPIASE"/>
    <property type="match status" value="1"/>
</dbReference>
<dbReference type="Pfam" id="PF00254">
    <property type="entry name" value="FKBP_C"/>
    <property type="match status" value="1"/>
</dbReference>
<dbReference type="OrthoDB" id="1902587at2759"/>
<evidence type="ECO:0000313" key="7">
    <source>
        <dbReference type="EMBL" id="CAB9516713.1"/>
    </source>
</evidence>
<dbReference type="EC" id="5.2.1.8" evidence="3"/>
<dbReference type="GO" id="GO:0003755">
    <property type="term" value="F:peptidyl-prolyl cis-trans isomerase activity"/>
    <property type="evidence" value="ECO:0007669"/>
    <property type="project" value="UniProtKB-KW"/>
</dbReference>
<dbReference type="EMBL" id="CAICTM010000801">
    <property type="protein sequence ID" value="CAB9516713.1"/>
    <property type="molecule type" value="Genomic_DNA"/>
</dbReference>
<sequence>MNALSLLLLVVSTAHAFAPAARNHARSSALRSAAAAESVADGLVKTVTKAGQGLPVQLGDIATVKYSCYLPNEPKTPPFSKSNQQKIVIGDGTMIQGWDKAIRTMRIGERAVVRISDPALGYGNVGVPPLVPPGAEIEFDLEILDSQPPMANIDFDNLAMADSTPRTAQQISDAYEVRRAQMALEPELEGLEGWIAKAKNFYFFGLFEGETGQQAPWFLRPSITFPIAFLVVGAAFYISYASGAITERGAQVTDELDEIILSSAASDPAGFLLAMTSLVSNSIEI</sequence>
<accession>A0A9N8HIQ7</accession>
<feature type="domain" description="PPIase FKBP-type" evidence="6">
    <location>
        <begin position="59"/>
        <end position="147"/>
    </location>
</feature>
<evidence type="ECO:0000313" key="8">
    <source>
        <dbReference type="Proteomes" id="UP001153069"/>
    </source>
</evidence>
<keyword evidence="4" id="KW-1133">Transmembrane helix</keyword>
<dbReference type="Gene3D" id="3.10.50.40">
    <property type="match status" value="1"/>
</dbReference>
<dbReference type="GO" id="GO:0005737">
    <property type="term" value="C:cytoplasm"/>
    <property type="evidence" value="ECO:0007669"/>
    <property type="project" value="TreeGrafter"/>
</dbReference>
<evidence type="ECO:0000256" key="5">
    <source>
        <dbReference type="SAM" id="SignalP"/>
    </source>
</evidence>
<dbReference type="InterPro" id="IPR046357">
    <property type="entry name" value="PPIase_dom_sf"/>
</dbReference>
<gene>
    <name evidence="7" type="ORF">SEMRO_802_G204560.1</name>
</gene>
<dbReference type="PANTHER" id="PTHR46674:SF1">
    <property type="entry name" value="INACTIVE PEPTIDYL-PROLYL CIS-TRANS ISOMERASE FKBP6"/>
    <property type="match status" value="1"/>
</dbReference>
<feature type="transmembrane region" description="Helical" evidence="4">
    <location>
        <begin position="217"/>
        <end position="238"/>
    </location>
</feature>
<keyword evidence="1" id="KW-0677">Repeat</keyword>
<keyword evidence="3" id="KW-0413">Isomerase</keyword>